<dbReference type="GO" id="GO:0005840">
    <property type="term" value="C:ribosome"/>
    <property type="evidence" value="ECO:0007669"/>
    <property type="project" value="InterPro"/>
</dbReference>
<name>A0A1T4NDR0_9ENTE</name>
<dbReference type="GO" id="GO:0016787">
    <property type="term" value="F:hydrolase activity"/>
    <property type="evidence" value="ECO:0007669"/>
    <property type="project" value="UniProtKB-KW"/>
</dbReference>
<dbReference type="GO" id="GO:0004519">
    <property type="term" value="F:endonuclease activity"/>
    <property type="evidence" value="ECO:0007669"/>
    <property type="project" value="UniProtKB-KW"/>
</dbReference>
<dbReference type="GO" id="GO:0003735">
    <property type="term" value="F:structural constituent of ribosome"/>
    <property type="evidence" value="ECO:0007669"/>
    <property type="project" value="InterPro"/>
</dbReference>
<evidence type="ECO:0000256" key="3">
    <source>
        <dbReference type="ARBA" id="ARBA00022722"/>
    </source>
</evidence>
<comment type="similarity">
    <text evidence="1">Belongs to the CRISPR-associated Csm3 family.</text>
</comment>
<sequence>MSNYAKVKIEATLVLESGLHIGGSSAFAAIGATDAPIIKDPLSNLPIIPGSSLKGKIRSLLAKAVNEGVANSPSSDHEKIRRLFGDVEKYKDARLLFRDCVLSNDKDLEKKGARTFTEVKFENTINRVTAVATPRQIERAIRESEFRFELIYDAYNISDEKEIEEDFQTILDGLELLEMDALGGSGSRGYGKVKFKDLQAKVVFGDEKIDCSIFEKRGKANES</sequence>
<dbReference type="Proteomes" id="UP000190328">
    <property type="component" value="Unassembled WGS sequence"/>
</dbReference>
<dbReference type="RefSeq" id="WP_078807321.1">
    <property type="nucleotide sequence ID" value="NZ_FUXI01000014.1"/>
</dbReference>
<dbReference type="GO" id="GO:0051607">
    <property type="term" value="P:defense response to virus"/>
    <property type="evidence" value="ECO:0007669"/>
    <property type="project" value="UniProtKB-KW"/>
</dbReference>
<keyword evidence="11" id="KW-1185">Reference proteome</keyword>
<protein>
    <recommendedName>
        <fullName evidence="2">CRISPR system Cms endoribonuclease Csm3</fullName>
    </recommendedName>
    <alternativeName>
        <fullName evidence="8">CRISPR type III A-associated RAMP protein Csm3</fullName>
    </alternativeName>
</protein>
<dbReference type="PANTHER" id="PTHR35579">
    <property type="entry name" value="CRISPR SYSTEM CMS ENDORIBONUCLEASE CSM3"/>
    <property type="match status" value="1"/>
</dbReference>
<evidence type="ECO:0000259" key="9">
    <source>
        <dbReference type="Pfam" id="PF03787"/>
    </source>
</evidence>
<evidence type="ECO:0000313" key="11">
    <source>
        <dbReference type="Proteomes" id="UP000190328"/>
    </source>
</evidence>
<evidence type="ECO:0000256" key="4">
    <source>
        <dbReference type="ARBA" id="ARBA00022759"/>
    </source>
</evidence>
<accession>A0A1T4NDR0</accession>
<evidence type="ECO:0000313" key="10">
    <source>
        <dbReference type="EMBL" id="SJZ77127.1"/>
    </source>
</evidence>
<feature type="domain" description="CRISPR type III-associated protein" evidence="9">
    <location>
        <begin position="13"/>
        <end position="194"/>
    </location>
</feature>
<dbReference type="InterPro" id="IPR005537">
    <property type="entry name" value="RAMP_III_fam"/>
</dbReference>
<dbReference type="NCBIfam" id="TIGR02582">
    <property type="entry name" value="cas7_TM1809"/>
    <property type="match status" value="1"/>
</dbReference>
<evidence type="ECO:0000256" key="7">
    <source>
        <dbReference type="ARBA" id="ARBA00023118"/>
    </source>
</evidence>
<evidence type="ECO:0000256" key="2">
    <source>
        <dbReference type="ARBA" id="ARBA00022150"/>
    </source>
</evidence>
<dbReference type="InterPro" id="IPR052216">
    <property type="entry name" value="CRISPR_Csm3_endoribonuclease"/>
</dbReference>
<evidence type="ECO:0000256" key="8">
    <source>
        <dbReference type="ARBA" id="ARBA00033183"/>
    </source>
</evidence>
<organism evidence="10 11">
    <name type="scientific">Pilibacter termitis</name>
    <dbReference type="NCBI Taxonomy" id="263852"/>
    <lineage>
        <taxon>Bacteria</taxon>
        <taxon>Bacillati</taxon>
        <taxon>Bacillota</taxon>
        <taxon>Bacilli</taxon>
        <taxon>Lactobacillales</taxon>
        <taxon>Enterococcaceae</taxon>
        <taxon>Pilibacter</taxon>
    </lineage>
</organism>
<dbReference type="GO" id="GO:0003723">
    <property type="term" value="F:RNA binding"/>
    <property type="evidence" value="ECO:0007669"/>
    <property type="project" value="UniProtKB-KW"/>
</dbReference>
<evidence type="ECO:0000256" key="1">
    <source>
        <dbReference type="ARBA" id="ARBA00006342"/>
    </source>
</evidence>
<gene>
    <name evidence="10" type="ORF">SAMN02745116_01386</name>
</gene>
<dbReference type="AlphaFoldDB" id="A0A1T4NDR0"/>
<dbReference type="OrthoDB" id="9789361at2"/>
<reference evidence="10 11" key="1">
    <citation type="submission" date="2017-02" db="EMBL/GenBank/DDBJ databases">
        <authorList>
            <person name="Peterson S.W."/>
        </authorList>
    </citation>
    <scope>NUCLEOTIDE SEQUENCE [LARGE SCALE GENOMIC DNA]</scope>
    <source>
        <strain evidence="10 11">ATCC BAA-1030</strain>
    </source>
</reference>
<dbReference type="Pfam" id="PF03787">
    <property type="entry name" value="RAMPs"/>
    <property type="match status" value="1"/>
</dbReference>
<keyword evidence="5" id="KW-0378">Hydrolase</keyword>
<dbReference type="STRING" id="263852.SAMN02745116_01386"/>
<dbReference type="PROSITE" id="PS00962">
    <property type="entry name" value="RIBOSOMAL_S2_1"/>
    <property type="match status" value="1"/>
</dbReference>
<keyword evidence="3" id="KW-0540">Nuclease</keyword>
<dbReference type="EMBL" id="FUXI01000014">
    <property type="protein sequence ID" value="SJZ77127.1"/>
    <property type="molecule type" value="Genomic_DNA"/>
</dbReference>
<dbReference type="InterPro" id="IPR018130">
    <property type="entry name" value="Ribosomal_uS2_CS"/>
</dbReference>
<evidence type="ECO:0000256" key="5">
    <source>
        <dbReference type="ARBA" id="ARBA00022801"/>
    </source>
</evidence>
<keyword evidence="7" id="KW-0051">Antiviral defense</keyword>
<dbReference type="PANTHER" id="PTHR35579:SF3">
    <property type="entry name" value="CRISPR SYSTEM CMS ENDORIBONUCLEASE CSM3"/>
    <property type="match status" value="1"/>
</dbReference>
<dbReference type="GO" id="GO:0006412">
    <property type="term" value="P:translation"/>
    <property type="evidence" value="ECO:0007669"/>
    <property type="project" value="InterPro"/>
</dbReference>
<proteinExistence type="inferred from homology"/>
<evidence type="ECO:0000256" key="6">
    <source>
        <dbReference type="ARBA" id="ARBA00022884"/>
    </source>
</evidence>
<keyword evidence="4" id="KW-0255">Endonuclease</keyword>
<dbReference type="InterPro" id="IPR013412">
    <property type="entry name" value="CRISPR-assoc_RAMP_Csm3"/>
</dbReference>
<keyword evidence="6" id="KW-0694">RNA-binding</keyword>